<dbReference type="GO" id="GO:0006508">
    <property type="term" value="P:proteolysis"/>
    <property type="evidence" value="ECO:0007669"/>
    <property type="project" value="InterPro"/>
</dbReference>
<dbReference type="SUPFAM" id="SSF47986">
    <property type="entry name" value="DEATH domain"/>
    <property type="match status" value="1"/>
</dbReference>
<reference evidence="3" key="2">
    <citation type="submission" date="2025-09" db="UniProtKB">
        <authorList>
            <consortium name="Ensembl"/>
        </authorList>
    </citation>
    <scope>IDENTIFICATION</scope>
</reference>
<organism evidence="3 4">
    <name type="scientific">Kryptolebias marmoratus</name>
    <name type="common">Mangrove killifish</name>
    <name type="synonym">Rivulus marmoratus</name>
    <dbReference type="NCBI Taxonomy" id="37003"/>
    <lineage>
        <taxon>Eukaryota</taxon>
        <taxon>Metazoa</taxon>
        <taxon>Chordata</taxon>
        <taxon>Craniata</taxon>
        <taxon>Vertebrata</taxon>
        <taxon>Euteleostomi</taxon>
        <taxon>Actinopterygii</taxon>
        <taxon>Neopterygii</taxon>
        <taxon>Teleostei</taxon>
        <taxon>Neoteleostei</taxon>
        <taxon>Acanthomorphata</taxon>
        <taxon>Ovalentaria</taxon>
        <taxon>Atherinomorphae</taxon>
        <taxon>Cyprinodontiformes</taxon>
        <taxon>Rivulidae</taxon>
        <taxon>Kryptolebias</taxon>
    </lineage>
</organism>
<dbReference type="OrthoDB" id="8869108at2759"/>
<dbReference type="InterPro" id="IPR001315">
    <property type="entry name" value="CARD"/>
</dbReference>
<name>A0A3Q3BDR2_KRYMA</name>
<dbReference type="Proteomes" id="UP000264800">
    <property type="component" value="Unplaced"/>
</dbReference>
<dbReference type="PROSITE" id="PS50209">
    <property type="entry name" value="CARD"/>
    <property type="match status" value="1"/>
</dbReference>
<evidence type="ECO:0000313" key="3">
    <source>
        <dbReference type="Ensembl" id="ENSKMAP00000027690.1"/>
    </source>
</evidence>
<evidence type="ECO:0000259" key="2">
    <source>
        <dbReference type="PROSITE" id="PS50209"/>
    </source>
</evidence>
<dbReference type="GO" id="GO:0042981">
    <property type="term" value="P:regulation of apoptotic process"/>
    <property type="evidence" value="ECO:0007669"/>
    <property type="project" value="InterPro"/>
</dbReference>
<dbReference type="SMART" id="SM00114">
    <property type="entry name" value="CARD"/>
    <property type="match status" value="1"/>
</dbReference>
<dbReference type="Gene3D" id="1.10.533.10">
    <property type="entry name" value="Death Domain, Fas"/>
    <property type="match status" value="1"/>
</dbReference>
<dbReference type="InterPro" id="IPR011029">
    <property type="entry name" value="DEATH-like_dom_sf"/>
</dbReference>
<dbReference type="RefSeq" id="XP_037829660.1">
    <property type="nucleotide sequence ID" value="XM_037973732.1"/>
</dbReference>
<dbReference type="GeneTree" id="ENSGT00990000203749"/>
<dbReference type="KEGG" id="kmr:108240841"/>
<dbReference type="RefSeq" id="XP_017280125.1">
    <property type="nucleotide sequence ID" value="XM_017424636.3"/>
</dbReference>
<sequence>MAEATLDKIRRDFVERSSKELINQLLDDLFADRILNEGEKDAILEENKSRVDKARCLLDSVKRKGNEASGKMIEHLQRRDPTLSSQLGL</sequence>
<proteinExistence type="predicted"/>
<keyword evidence="4" id="KW-1185">Reference proteome</keyword>
<dbReference type="InterPro" id="IPR002398">
    <property type="entry name" value="Pept_C14"/>
</dbReference>
<evidence type="ECO:0000256" key="1">
    <source>
        <dbReference type="SAM" id="MobiDB-lite"/>
    </source>
</evidence>
<dbReference type="GO" id="GO:0050727">
    <property type="term" value="P:regulation of inflammatory response"/>
    <property type="evidence" value="ECO:0007669"/>
    <property type="project" value="TreeGrafter"/>
</dbReference>
<dbReference type="STRING" id="37003.ENSKMAP00000027690"/>
<dbReference type="GO" id="GO:0072559">
    <property type="term" value="C:NLRP3 inflammasome complex"/>
    <property type="evidence" value="ECO:0007669"/>
    <property type="project" value="TreeGrafter"/>
</dbReference>
<dbReference type="AlphaFoldDB" id="A0A3Q3BDR2"/>
<feature type="domain" description="CARD" evidence="2">
    <location>
        <begin position="1"/>
        <end position="89"/>
    </location>
</feature>
<dbReference type="PANTHER" id="PTHR47901">
    <property type="entry name" value="CASPASE RECRUITMENT DOMAIN-CONTAINING PROTEIN 18"/>
    <property type="match status" value="1"/>
</dbReference>
<dbReference type="PANTHER" id="PTHR47901:SF3">
    <property type="entry name" value="CASPASE-1"/>
    <property type="match status" value="1"/>
</dbReference>
<dbReference type="Ensembl" id="ENSKMAT00000028036.1">
    <property type="protein sequence ID" value="ENSKMAP00000027690.1"/>
    <property type="gene ID" value="ENSKMAG00000020540.1"/>
</dbReference>
<reference evidence="3" key="1">
    <citation type="submission" date="2025-08" db="UniProtKB">
        <authorList>
            <consortium name="Ensembl"/>
        </authorList>
    </citation>
    <scope>IDENTIFICATION</scope>
</reference>
<dbReference type="Pfam" id="PF00619">
    <property type="entry name" value="CARD"/>
    <property type="match status" value="1"/>
</dbReference>
<dbReference type="GO" id="GO:0097169">
    <property type="term" value="C:AIM2 inflammasome complex"/>
    <property type="evidence" value="ECO:0007669"/>
    <property type="project" value="TreeGrafter"/>
</dbReference>
<feature type="region of interest" description="Disordered" evidence="1">
    <location>
        <begin position="68"/>
        <end position="89"/>
    </location>
</feature>
<dbReference type="GO" id="GO:0072557">
    <property type="term" value="C:IPAF inflammasome complex"/>
    <property type="evidence" value="ECO:0007669"/>
    <property type="project" value="TreeGrafter"/>
</dbReference>
<dbReference type="GO" id="GO:0004197">
    <property type="term" value="F:cysteine-type endopeptidase activity"/>
    <property type="evidence" value="ECO:0007669"/>
    <property type="project" value="InterPro"/>
</dbReference>
<feature type="compositionally biased region" description="Basic and acidic residues" evidence="1">
    <location>
        <begin position="68"/>
        <end position="81"/>
    </location>
</feature>
<dbReference type="OMA" id="IFIQSVG"/>
<evidence type="ECO:0000313" key="4">
    <source>
        <dbReference type="Proteomes" id="UP000264800"/>
    </source>
</evidence>
<accession>A0A3Q3BDR2</accession>
<protein>
    <submittedName>
        <fullName evidence="3">Caspase recruitment domain-containing protein 18-like</fullName>
    </submittedName>
</protein>
<dbReference type="GeneID" id="108240841"/>